<dbReference type="EMBL" id="SUVG01000008">
    <property type="protein sequence ID" value="MBE6421796.1"/>
    <property type="molecule type" value="Genomic_DNA"/>
</dbReference>
<keyword evidence="1" id="KW-1133">Transmembrane helix</keyword>
<feature type="transmembrane region" description="Helical" evidence="1">
    <location>
        <begin position="168"/>
        <end position="190"/>
    </location>
</feature>
<name>A0A928HGI7_9BACT</name>
<feature type="transmembrane region" description="Helical" evidence="1">
    <location>
        <begin position="20"/>
        <end position="37"/>
    </location>
</feature>
<dbReference type="Proteomes" id="UP000725649">
    <property type="component" value="Unassembled WGS sequence"/>
</dbReference>
<keyword evidence="1" id="KW-0472">Membrane</keyword>
<protein>
    <submittedName>
        <fullName evidence="2">Uncharacterized protein</fullName>
    </submittedName>
</protein>
<keyword evidence="1" id="KW-0812">Transmembrane</keyword>
<dbReference type="AlphaFoldDB" id="A0A928HGI7"/>
<sequence length="212" mass="24418">MKNIWNTFWDFLDPYRKGPLFWKYGWKGILFIILGTWGMYEYLIGPKTFGLAGVLQLFTIGIHEAGHPLFRMAFLGNFKMTILGGTIMELGVPLLAFFIFLRRGKEIQADICLLLLAIACYSVGHYAGCSLDPVIVLLNATGPEAVPDWDYMHKWFGTEGYEWHIRHAFYGLSAFLTVLGVYLSATHFWAWNNPDKHNYNDDTDAHDRFFMN</sequence>
<accession>A0A928HGI7</accession>
<comment type="caution">
    <text evidence="2">The sequence shown here is derived from an EMBL/GenBank/DDBJ whole genome shotgun (WGS) entry which is preliminary data.</text>
</comment>
<gene>
    <name evidence="2" type="ORF">E7027_06720</name>
</gene>
<evidence type="ECO:0000256" key="1">
    <source>
        <dbReference type="SAM" id="Phobius"/>
    </source>
</evidence>
<reference evidence="2" key="1">
    <citation type="submission" date="2019-04" db="EMBL/GenBank/DDBJ databases">
        <title>Evolution of Biomass-Degrading Anaerobic Consortia Revealed by Metagenomics.</title>
        <authorList>
            <person name="Peng X."/>
        </authorList>
    </citation>
    <scope>NUCLEOTIDE SEQUENCE</scope>
    <source>
        <strain evidence="2">SIG66</strain>
    </source>
</reference>
<organism evidence="2 3">
    <name type="scientific">Candidatus Avelusimicrobium gallicola</name>
    <dbReference type="NCBI Taxonomy" id="2562704"/>
    <lineage>
        <taxon>Bacteria</taxon>
        <taxon>Pseudomonadati</taxon>
        <taxon>Elusimicrobiota</taxon>
        <taxon>Elusimicrobia</taxon>
        <taxon>Elusimicrobiales</taxon>
        <taxon>Elusimicrobiaceae</taxon>
        <taxon>Candidatus Avelusimicrobium</taxon>
    </lineage>
</organism>
<evidence type="ECO:0000313" key="3">
    <source>
        <dbReference type="Proteomes" id="UP000725649"/>
    </source>
</evidence>
<evidence type="ECO:0000313" key="2">
    <source>
        <dbReference type="EMBL" id="MBE6421796.1"/>
    </source>
</evidence>
<proteinExistence type="predicted"/>
<feature type="transmembrane region" description="Helical" evidence="1">
    <location>
        <begin position="82"/>
        <end position="101"/>
    </location>
</feature>